<reference evidence="3" key="2">
    <citation type="submission" date="2011-04" db="EMBL/GenBank/DDBJ databases">
        <title>The complete genome of chromosome of Treponema succinifaciens DSM 2489.</title>
        <authorList>
            <person name="Lucas S."/>
            <person name="Copeland A."/>
            <person name="Lapidus A."/>
            <person name="Bruce D."/>
            <person name="Goodwin L."/>
            <person name="Pitluck S."/>
            <person name="Peters L."/>
            <person name="Kyrpides N."/>
            <person name="Mavromatis K."/>
            <person name="Ivanova N."/>
            <person name="Ovchinnikova G."/>
            <person name="Teshima H."/>
            <person name="Detter J.C."/>
            <person name="Tapia R."/>
            <person name="Han C."/>
            <person name="Land M."/>
            <person name="Hauser L."/>
            <person name="Markowitz V."/>
            <person name="Cheng J.-F."/>
            <person name="Hugenholtz P."/>
            <person name="Woyke T."/>
            <person name="Wu D."/>
            <person name="Gronow S."/>
            <person name="Wellnitz S."/>
            <person name="Brambilla E."/>
            <person name="Klenk H.-P."/>
            <person name="Eisen J.A."/>
        </authorList>
    </citation>
    <scope>NUCLEOTIDE SEQUENCE [LARGE SCALE GENOMIC DNA]</scope>
    <source>
        <strain evidence="3">ATCC 33096 / DSM 2489 / 6091</strain>
    </source>
</reference>
<evidence type="ECO:0000313" key="3">
    <source>
        <dbReference type="Proteomes" id="UP000006852"/>
    </source>
</evidence>
<dbReference type="EMBL" id="CP002631">
    <property type="protein sequence ID" value="AEB15208.1"/>
    <property type="molecule type" value="Genomic_DNA"/>
</dbReference>
<dbReference type="AlphaFoldDB" id="F2NWL9"/>
<organism evidence="2 3">
    <name type="scientific">Treponema succinifaciens (strain ATCC 33096 / DSM 2489 / 6091)</name>
    <dbReference type="NCBI Taxonomy" id="869209"/>
    <lineage>
        <taxon>Bacteria</taxon>
        <taxon>Pseudomonadati</taxon>
        <taxon>Spirochaetota</taxon>
        <taxon>Spirochaetia</taxon>
        <taxon>Spirochaetales</taxon>
        <taxon>Treponemataceae</taxon>
        <taxon>Treponema</taxon>
    </lineage>
</organism>
<evidence type="ECO:0000256" key="1">
    <source>
        <dbReference type="SAM" id="SignalP"/>
    </source>
</evidence>
<dbReference type="KEGG" id="tsu:Tresu_2345"/>
<name>F2NWL9_TRES6</name>
<evidence type="ECO:0000313" key="2">
    <source>
        <dbReference type="EMBL" id="AEB15208.1"/>
    </source>
</evidence>
<keyword evidence="3" id="KW-1185">Reference proteome</keyword>
<sequence>MNMKKYFAVILFSVFSVFAFSAELSFFLGDNTDLKFDGEEYKEPRLKQSEAFSALAKIPFNKKGTTFLFLEASLSHSYEKIFGDHENSENEFIADLNVLKFSSIMECSAGKFFLDAGRLFLPDLSQSVFAQSLDGASAQFSASWLDVSAFGGYTGLLNLKNISIMNSSGYEWTPDDENDFYDFCAPYIAGGVKISFPYLLFNQTISLEGLGFWDTEGPADSPKDEDNRFYGTLRLDGPLAPMLFYGLSGTASSTDFSDFGFLGRANISLFPDFKSSSVTISASYASGDRGPFVPFIGFTQITACLSADEPIYSGISKAGLFASIVPIDKLYCAVGGDAVFLDRDDNAFDYYGFQVYGNAKYYLFSDLALTLFASHFSGDSSDSSRTEIALNAVISF</sequence>
<reference evidence="2 3" key="1">
    <citation type="journal article" date="2011" name="Stand. Genomic Sci.">
        <title>Complete genome sequence of Treponema succinifaciens type strain (6091).</title>
        <authorList>
            <person name="Han C."/>
            <person name="Gronow S."/>
            <person name="Teshima H."/>
            <person name="Lapidus A."/>
            <person name="Nolan M."/>
            <person name="Lucas S."/>
            <person name="Hammon N."/>
            <person name="Deshpande S."/>
            <person name="Cheng J.F."/>
            <person name="Zeytun A."/>
            <person name="Tapia R."/>
            <person name="Goodwin L."/>
            <person name="Pitluck S."/>
            <person name="Liolios K."/>
            <person name="Pagani I."/>
            <person name="Ivanova N."/>
            <person name="Mavromatis K."/>
            <person name="Mikhailova N."/>
            <person name="Huntemann M."/>
            <person name="Pati A."/>
            <person name="Chen A."/>
            <person name="Palaniappan K."/>
            <person name="Land M."/>
            <person name="Hauser L."/>
            <person name="Brambilla E.M."/>
            <person name="Rohde M."/>
            <person name="Goker M."/>
            <person name="Woyke T."/>
            <person name="Bristow J."/>
            <person name="Eisen J.A."/>
            <person name="Markowitz V."/>
            <person name="Hugenholtz P."/>
            <person name="Kyrpides N.C."/>
            <person name="Klenk H.P."/>
            <person name="Detter J.C."/>
        </authorList>
    </citation>
    <scope>NUCLEOTIDE SEQUENCE [LARGE SCALE GENOMIC DNA]</scope>
    <source>
        <strain evidence="3">ATCC 33096 / DSM 2489 / 6091</strain>
    </source>
</reference>
<protein>
    <submittedName>
        <fullName evidence="2">Uncharacterized protein</fullName>
    </submittedName>
</protein>
<gene>
    <name evidence="2" type="ordered locus">Tresu_2345</name>
</gene>
<dbReference type="Proteomes" id="UP000006852">
    <property type="component" value="Chromosome"/>
</dbReference>
<accession>F2NWL9</accession>
<feature type="chain" id="PRO_5003287278" evidence="1">
    <location>
        <begin position="22"/>
        <end position="396"/>
    </location>
</feature>
<proteinExistence type="predicted"/>
<dbReference type="eggNOG" id="ENOG502ZGXY">
    <property type="taxonomic scope" value="Bacteria"/>
</dbReference>
<dbReference type="HOGENOM" id="CLU_696272_0_0_12"/>
<keyword evidence="1" id="KW-0732">Signal</keyword>
<feature type="signal peptide" evidence="1">
    <location>
        <begin position="1"/>
        <end position="21"/>
    </location>
</feature>
<dbReference type="STRING" id="869209.Tresu_2345"/>